<sequence length="436" mass="46725">MTDNFPTLPAVDRRGFLRLGGASVAMLSTGATLSACELRGSSSTASDVLKIGLVSPQTGPLASFAAPDQFVIKHVTDSLRNGINAGGRTRRIEVVVRDTQSSPTRATEVAKQLITSDGVDIVIAAGTPDTANPVADQCEASGVPNVTTIVPWESWFYGRGGKSGVGFKYSTNFYAGLDDMANAFVAMYGRIDGSPKTVASLWPDDTDGNAFRNGFGSILTDAKFGVVDGGQYQNGVTDFSPQIAKFKAEGSELFNGIPIPPDFQTFWRQAAQQKYRPKLATIAKSMLFPAEAKALGDLANNIATLGWWIPTFPYKSSIDGTTAQELARSFTDSTGQQWSQALGSLYSLFEVCIEAFKAAGDPKDKEDVADKLRTLRYEGISGPLDFTTGPEPGVALQKCVGVQWRPSKQFDWDLTVVDNTTRPDIPLGGDLQPTFA</sequence>
<dbReference type="PANTHER" id="PTHR30483:SF6">
    <property type="entry name" value="PERIPLASMIC BINDING PROTEIN OF ABC TRANSPORTER FOR NATURAL AMINO ACIDS"/>
    <property type="match status" value="1"/>
</dbReference>
<accession>A0AAX3EQS2</accession>
<dbReference type="SUPFAM" id="SSF53822">
    <property type="entry name" value="Periplasmic binding protein-like I"/>
    <property type="match status" value="1"/>
</dbReference>
<dbReference type="EMBL" id="CP101190">
    <property type="protein sequence ID" value="UYW00169.1"/>
    <property type="molecule type" value="Genomic_DNA"/>
</dbReference>
<dbReference type="InterPro" id="IPR051010">
    <property type="entry name" value="BCAA_transport"/>
</dbReference>
<dbReference type="CDD" id="cd06337">
    <property type="entry name" value="PBP1_ABC_ligand_binding-like"/>
    <property type="match status" value="1"/>
</dbReference>
<dbReference type="InterPro" id="IPR006311">
    <property type="entry name" value="TAT_signal"/>
</dbReference>
<keyword evidence="2" id="KW-0732">Signal</keyword>
<evidence type="ECO:0000313" key="5">
    <source>
        <dbReference type="Proteomes" id="UP001163293"/>
    </source>
</evidence>
<dbReference type="RefSeq" id="WP_069694793.1">
    <property type="nucleotide sequence ID" value="NZ_CP101190.1"/>
</dbReference>
<dbReference type="InterPro" id="IPR028082">
    <property type="entry name" value="Peripla_BP_I"/>
</dbReference>
<evidence type="ECO:0000259" key="3">
    <source>
        <dbReference type="Pfam" id="PF13458"/>
    </source>
</evidence>
<keyword evidence="4" id="KW-0614">Plasmid</keyword>
<dbReference type="PROSITE" id="PS51318">
    <property type="entry name" value="TAT"/>
    <property type="match status" value="1"/>
</dbReference>
<dbReference type="Proteomes" id="UP001163293">
    <property type="component" value="Plasmid unnamed5"/>
</dbReference>
<feature type="domain" description="Leucine-binding protein" evidence="3">
    <location>
        <begin position="49"/>
        <end position="404"/>
    </location>
</feature>
<dbReference type="Pfam" id="PF13458">
    <property type="entry name" value="Peripla_BP_6"/>
    <property type="match status" value="1"/>
</dbReference>
<comment type="similarity">
    <text evidence="1">Belongs to the leucine-binding protein family.</text>
</comment>
<evidence type="ECO:0000256" key="2">
    <source>
        <dbReference type="ARBA" id="ARBA00022729"/>
    </source>
</evidence>
<dbReference type="AlphaFoldDB" id="A0AAX3EQS2"/>
<proteinExistence type="inferred from homology"/>
<dbReference type="PANTHER" id="PTHR30483">
    <property type="entry name" value="LEUCINE-SPECIFIC-BINDING PROTEIN"/>
    <property type="match status" value="1"/>
</dbReference>
<evidence type="ECO:0000313" key="4">
    <source>
        <dbReference type="EMBL" id="UYW00169.1"/>
    </source>
</evidence>
<name>A0AAX3EQS2_PAEUR</name>
<protein>
    <submittedName>
        <fullName evidence="4">ABC transporter substrate-binding protein</fullName>
    </submittedName>
</protein>
<gene>
    <name evidence="4" type="ORF">NL394_23740</name>
</gene>
<organism evidence="4 5">
    <name type="scientific">Paenarthrobacter ureafaciens</name>
    <dbReference type="NCBI Taxonomy" id="37931"/>
    <lineage>
        <taxon>Bacteria</taxon>
        <taxon>Bacillati</taxon>
        <taxon>Actinomycetota</taxon>
        <taxon>Actinomycetes</taxon>
        <taxon>Micrococcales</taxon>
        <taxon>Micrococcaceae</taxon>
        <taxon>Paenarthrobacter</taxon>
    </lineage>
</organism>
<keyword evidence="5" id="KW-1185">Reference proteome</keyword>
<dbReference type="Gene3D" id="3.40.50.2300">
    <property type="match status" value="2"/>
</dbReference>
<geneLocation type="plasmid" evidence="4 5">
    <name>unnamed5</name>
</geneLocation>
<evidence type="ECO:0000256" key="1">
    <source>
        <dbReference type="ARBA" id="ARBA00010062"/>
    </source>
</evidence>
<reference evidence="4" key="1">
    <citation type="submission" date="2022-07" db="EMBL/GenBank/DDBJ databases">
        <authorList>
            <person name="Wu T."/>
        </authorList>
    </citation>
    <scope>NUCLEOTIDE SEQUENCE</scope>
    <source>
        <strain evidence="4">SD-1</strain>
        <plasmid evidence="4">unnamed5</plasmid>
    </source>
</reference>
<dbReference type="InterPro" id="IPR028081">
    <property type="entry name" value="Leu-bd"/>
</dbReference>